<reference evidence="15" key="1">
    <citation type="submission" date="2016-04" db="EMBL/GenBank/DDBJ databases">
        <authorList>
            <person name="Evans L.H."/>
            <person name="Alamgir A."/>
            <person name="Owens N."/>
            <person name="Weber N.D."/>
            <person name="Virtaneva K."/>
            <person name="Barbian K."/>
            <person name="Babar A."/>
            <person name="Rosenke K."/>
        </authorList>
    </citation>
    <scope>NUCLEOTIDE SEQUENCE</scope>
    <source>
        <strain evidence="15">Nono1</strain>
    </source>
</reference>
<dbReference type="Pfam" id="PF00175">
    <property type="entry name" value="NAD_binding_1"/>
    <property type="match status" value="1"/>
</dbReference>
<comment type="cofactor">
    <cofactor evidence="1">
        <name>FAD</name>
        <dbReference type="ChEBI" id="CHEBI:57692"/>
    </cofactor>
</comment>
<dbReference type="SFLD" id="SFLDG01168">
    <property type="entry name" value="Ferric_reductase_subgroup_(FRE"/>
    <property type="match status" value="1"/>
</dbReference>
<evidence type="ECO:0000256" key="6">
    <source>
        <dbReference type="ARBA" id="ARBA00022723"/>
    </source>
</evidence>
<dbReference type="Gene3D" id="3.40.50.80">
    <property type="entry name" value="Nucleotide-binding domain of ferredoxin-NADP reductase (FNR) module"/>
    <property type="match status" value="1"/>
</dbReference>
<dbReference type="InterPro" id="IPR013130">
    <property type="entry name" value="Fe3_Rdtase_TM_dom"/>
</dbReference>
<dbReference type="InterPro" id="IPR017927">
    <property type="entry name" value="FAD-bd_FR_type"/>
</dbReference>
<feature type="transmembrane region" description="Helical" evidence="13">
    <location>
        <begin position="82"/>
        <end position="99"/>
    </location>
</feature>
<evidence type="ECO:0000256" key="10">
    <source>
        <dbReference type="ARBA" id="ARBA00023004"/>
    </source>
</evidence>
<proteinExistence type="predicted"/>
<dbReference type="Gene3D" id="2.40.30.10">
    <property type="entry name" value="Translation factors"/>
    <property type="match status" value="1"/>
</dbReference>
<dbReference type="PROSITE" id="PS51384">
    <property type="entry name" value="FAD_FR"/>
    <property type="match status" value="1"/>
</dbReference>
<keyword evidence="3" id="KW-0285">Flavoprotein</keyword>
<evidence type="ECO:0000256" key="2">
    <source>
        <dbReference type="ARBA" id="ARBA00004141"/>
    </source>
</evidence>
<dbReference type="CDD" id="cd06198">
    <property type="entry name" value="FNR_like_3"/>
    <property type="match status" value="1"/>
</dbReference>
<dbReference type="PANTHER" id="PTHR47354">
    <property type="entry name" value="NADH OXIDOREDUCTASE HCR"/>
    <property type="match status" value="1"/>
</dbReference>
<evidence type="ECO:0000259" key="14">
    <source>
        <dbReference type="PROSITE" id="PS51384"/>
    </source>
</evidence>
<dbReference type="Pfam" id="PF08022">
    <property type="entry name" value="FAD_binding_8"/>
    <property type="match status" value="1"/>
</dbReference>
<dbReference type="SFLD" id="SFLDS00052">
    <property type="entry name" value="Ferric_Reductase_Domain"/>
    <property type="match status" value="1"/>
</dbReference>
<dbReference type="GO" id="GO:0016491">
    <property type="term" value="F:oxidoreductase activity"/>
    <property type="evidence" value="ECO:0007669"/>
    <property type="project" value="UniProtKB-KW"/>
</dbReference>
<dbReference type="GO" id="GO:0046872">
    <property type="term" value="F:metal ion binding"/>
    <property type="evidence" value="ECO:0007669"/>
    <property type="project" value="UniProtKB-KW"/>
</dbReference>
<evidence type="ECO:0000313" key="15">
    <source>
        <dbReference type="EMBL" id="SBO98981.1"/>
    </source>
</evidence>
<evidence type="ECO:0000256" key="12">
    <source>
        <dbReference type="ARBA" id="ARBA00023136"/>
    </source>
</evidence>
<evidence type="ECO:0000256" key="5">
    <source>
        <dbReference type="ARBA" id="ARBA00022714"/>
    </source>
</evidence>
<accession>A0A1M4EJA4</accession>
<organism evidence="15">
    <name type="scientific">Nonomuraea gerenzanensis</name>
    <dbReference type="NCBI Taxonomy" id="93944"/>
    <lineage>
        <taxon>Bacteria</taxon>
        <taxon>Bacillati</taxon>
        <taxon>Actinomycetota</taxon>
        <taxon>Actinomycetes</taxon>
        <taxon>Streptosporangiales</taxon>
        <taxon>Streptosporangiaceae</taxon>
        <taxon>Nonomuraea</taxon>
    </lineage>
</organism>
<keyword evidence="10" id="KW-0408">Iron</keyword>
<feature type="transmembrane region" description="Helical" evidence="13">
    <location>
        <begin position="179"/>
        <end position="199"/>
    </location>
</feature>
<dbReference type="GO" id="GO:0050660">
    <property type="term" value="F:flavin adenine dinucleotide binding"/>
    <property type="evidence" value="ECO:0007669"/>
    <property type="project" value="TreeGrafter"/>
</dbReference>
<dbReference type="SUPFAM" id="SSF52343">
    <property type="entry name" value="Ferredoxin reductase-like, C-terminal NADP-linked domain"/>
    <property type="match status" value="1"/>
</dbReference>
<evidence type="ECO:0000256" key="4">
    <source>
        <dbReference type="ARBA" id="ARBA00022692"/>
    </source>
</evidence>
<dbReference type="Pfam" id="PF01794">
    <property type="entry name" value="Ferric_reduct"/>
    <property type="match status" value="1"/>
</dbReference>
<feature type="transmembrane region" description="Helical" evidence="13">
    <location>
        <begin position="149"/>
        <end position="173"/>
    </location>
</feature>
<keyword evidence="12 13" id="KW-0472">Membrane</keyword>
<feature type="transmembrane region" description="Helical" evidence="13">
    <location>
        <begin position="9"/>
        <end position="29"/>
    </location>
</feature>
<dbReference type="GO" id="GO:0016020">
    <property type="term" value="C:membrane"/>
    <property type="evidence" value="ECO:0007669"/>
    <property type="project" value="UniProtKB-SubCell"/>
</dbReference>
<dbReference type="InterPro" id="IPR013112">
    <property type="entry name" value="FAD-bd_8"/>
</dbReference>
<name>A0A1M4EJA4_9ACTN</name>
<feature type="transmembrane region" description="Helical" evidence="13">
    <location>
        <begin position="41"/>
        <end position="61"/>
    </location>
</feature>
<feature type="transmembrane region" description="Helical" evidence="13">
    <location>
        <begin position="119"/>
        <end position="137"/>
    </location>
</feature>
<evidence type="ECO:0000256" key="11">
    <source>
        <dbReference type="ARBA" id="ARBA00023014"/>
    </source>
</evidence>
<dbReference type="PANTHER" id="PTHR47354:SF8">
    <property type="entry name" value="1,2-PHENYLACETYL-COA EPOXIDASE, SUBUNIT E"/>
    <property type="match status" value="1"/>
</dbReference>
<dbReference type="InterPro" id="IPR001433">
    <property type="entry name" value="OxRdtase_FAD/NAD-bd"/>
</dbReference>
<evidence type="ECO:0000256" key="1">
    <source>
        <dbReference type="ARBA" id="ARBA00001974"/>
    </source>
</evidence>
<comment type="subcellular location">
    <subcellularLocation>
        <location evidence="2">Membrane</location>
        <topology evidence="2">Multi-pass membrane protein</topology>
    </subcellularLocation>
</comment>
<evidence type="ECO:0000256" key="9">
    <source>
        <dbReference type="ARBA" id="ARBA00023002"/>
    </source>
</evidence>
<keyword evidence="9" id="KW-0560">Oxidoreductase</keyword>
<dbReference type="SUPFAM" id="SSF63380">
    <property type="entry name" value="Riboflavin synthase domain-like"/>
    <property type="match status" value="1"/>
</dbReference>
<keyword evidence="4 13" id="KW-0812">Transmembrane</keyword>
<feature type="domain" description="FAD-binding FR-type" evidence="14">
    <location>
        <begin position="204"/>
        <end position="305"/>
    </location>
</feature>
<keyword evidence="11" id="KW-0411">Iron-sulfur</keyword>
<dbReference type="InterPro" id="IPR017938">
    <property type="entry name" value="Riboflavin_synthase-like_b-brl"/>
</dbReference>
<dbReference type="GO" id="GO:0051537">
    <property type="term" value="F:2 iron, 2 sulfur cluster binding"/>
    <property type="evidence" value="ECO:0007669"/>
    <property type="project" value="UniProtKB-KW"/>
</dbReference>
<evidence type="ECO:0000256" key="3">
    <source>
        <dbReference type="ARBA" id="ARBA00022630"/>
    </source>
</evidence>
<sequence length="442" mass="49257">MMSLVVRGIFWVGVYLAVAVAPLVFALLGEAPPGRGFLVDFSVALGFVGLSMMGLQFALVARFRSVAAPFGEDAVVQFHRQIAYVATLFILAHPVLLLIQNSSLIALFNPVTAPWRARFAVVSTLCVLTVMVTSVWRRQVRMRYEVWQGLHMLLSIASVLFALAHVELVGYYVDTPWKRVLWAIMTAAFVGLIVWVRLVRPLRRLRRPWEVEEVTAEPGATTTITLRPVGHEGFRFEPGQFAWITVERSPFALTQHPFSFSSSAEADGRVQLSIKALGDFTTSMAGLRPGTRAYLDGPHGVFTPDRNEGPGFVLIAGGIGITPMMSMLRTFADRGDRRPCHLFYGVTTLQDATLLEEIRQLERRLNLTLVPVVQDPPADWTGERGLIDKDLLTRRLPGLPDRHRRMQYFICGPPPMLDAMESGLAELGVPVAHIHTERFVFV</sequence>
<evidence type="ECO:0000256" key="7">
    <source>
        <dbReference type="ARBA" id="ARBA00022827"/>
    </source>
</evidence>
<gene>
    <name evidence="15" type="ORF">BN4615_P8497</name>
</gene>
<keyword evidence="7" id="KW-0274">FAD</keyword>
<keyword evidence="8 13" id="KW-1133">Transmembrane helix</keyword>
<dbReference type="InterPro" id="IPR039261">
    <property type="entry name" value="FNR_nucleotide-bd"/>
</dbReference>
<protein>
    <submittedName>
        <fullName evidence="15">Putative oxidoreductase</fullName>
    </submittedName>
</protein>
<dbReference type="AlphaFoldDB" id="A0A1M4EJA4"/>
<evidence type="ECO:0000256" key="13">
    <source>
        <dbReference type="SAM" id="Phobius"/>
    </source>
</evidence>
<dbReference type="PRINTS" id="PR00410">
    <property type="entry name" value="PHEHYDRXLASE"/>
</dbReference>
<dbReference type="EMBL" id="LT559118">
    <property type="protein sequence ID" value="SBO98981.1"/>
    <property type="molecule type" value="Genomic_DNA"/>
</dbReference>
<keyword evidence="6" id="KW-0479">Metal-binding</keyword>
<keyword evidence="5" id="KW-0001">2Fe-2S</keyword>
<evidence type="ECO:0000256" key="8">
    <source>
        <dbReference type="ARBA" id="ARBA00022989"/>
    </source>
</evidence>
<dbReference type="InterPro" id="IPR050415">
    <property type="entry name" value="MRET"/>
</dbReference>